<dbReference type="AlphaFoldDB" id="A0A6J7N2Z6"/>
<reference evidence="3" key="1">
    <citation type="submission" date="2020-05" db="EMBL/GenBank/DDBJ databases">
        <authorList>
            <person name="Chiriac C."/>
            <person name="Salcher M."/>
            <person name="Ghai R."/>
            <person name="Kavagutti S V."/>
        </authorList>
    </citation>
    <scope>NUCLEOTIDE SEQUENCE</scope>
</reference>
<dbReference type="Pfam" id="PF22234">
    <property type="entry name" value="Rv2466c-like"/>
    <property type="match status" value="1"/>
</dbReference>
<evidence type="ECO:0000313" key="2">
    <source>
        <dbReference type="EMBL" id="CAB4913756.1"/>
    </source>
</evidence>
<evidence type="ECO:0000313" key="3">
    <source>
        <dbReference type="EMBL" id="CAB4987457.1"/>
    </source>
</evidence>
<dbReference type="InterPro" id="IPR036249">
    <property type="entry name" value="Thioredoxin-like_sf"/>
</dbReference>
<dbReference type="InterPro" id="IPR053977">
    <property type="entry name" value="Rv2466c-like"/>
</dbReference>
<dbReference type="EMBL" id="CAEZYK010000131">
    <property type="protein sequence ID" value="CAB4735634.1"/>
    <property type="molecule type" value="Genomic_DNA"/>
</dbReference>
<dbReference type="EMBL" id="CAFBOF010000054">
    <property type="protein sequence ID" value="CAB4987457.1"/>
    <property type="molecule type" value="Genomic_DNA"/>
</dbReference>
<dbReference type="EMBL" id="CAFBMM010000080">
    <property type="protein sequence ID" value="CAB4913756.1"/>
    <property type="molecule type" value="Genomic_DNA"/>
</dbReference>
<sequence length="235" mass="25498">MRLSLKISTRLAGVAVDLDFFFDPVCPWAWITSRWVTEVAEQTDYQIEWRFISLKIINEDRDYGTDFPTYYPTVHGLGFSLLRICAAARKSGGNQAVASLYTELGNRIHTGGLSKKIAADPGLDLALLRSSLISEAIAASGLDPKLAAAGEDESYDELIRTETEAALTRTGKDVGTPILTFAPGTDTENSLFGPVIATIPRGAQAVELWDAVRTMAAVPGFAELKRSLRAAPSFE</sequence>
<evidence type="ECO:0000313" key="1">
    <source>
        <dbReference type="EMBL" id="CAB4735634.1"/>
    </source>
</evidence>
<dbReference type="SUPFAM" id="SSF52833">
    <property type="entry name" value="Thioredoxin-like"/>
    <property type="match status" value="1"/>
</dbReference>
<proteinExistence type="predicted"/>
<gene>
    <name evidence="1" type="ORF">UFOPK2683_01567</name>
    <name evidence="2" type="ORF">UFOPK3605_01290</name>
    <name evidence="3" type="ORF">UFOPK3897_01524</name>
    <name evidence="4" type="ORF">UFOPK4121_01065</name>
</gene>
<dbReference type="Gene3D" id="3.40.30.10">
    <property type="entry name" value="Glutaredoxin"/>
    <property type="match status" value="1"/>
</dbReference>
<dbReference type="EMBL" id="CAFBPQ010000033">
    <property type="protein sequence ID" value="CAB5027506.1"/>
    <property type="molecule type" value="Genomic_DNA"/>
</dbReference>
<protein>
    <submittedName>
        <fullName evidence="3">Unannotated protein</fullName>
    </submittedName>
</protein>
<name>A0A6J7N2Z6_9ZZZZ</name>
<organism evidence="3">
    <name type="scientific">freshwater metagenome</name>
    <dbReference type="NCBI Taxonomy" id="449393"/>
    <lineage>
        <taxon>unclassified sequences</taxon>
        <taxon>metagenomes</taxon>
        <taxon>ecological metagenomes</taxon>
    </lineage>
</organism>
<evidence type="ECO:0000313" key="4">
    <source>
        <dbReference type="EMBL" id="CAB5027506.1"/>
    </source>
</evidence>
<accession>A0A6J7N2Z6</accession>